<evidence type="ECO:0000313" key="3">
    <source>
        <dbReference type="Proteomes" id="UP000523139"/>
    </source>
</evidence>
<feature type="non-terminal residue" evidence="2">
    <location>
        <position position="166"/>
    </location>
</feature>
<comment type="caution">
    <text evidence="2">The sequence shown here is derived from an EMBL/GenBank/DDBJ whole genome shotgun (WGS) entry which is preliminary data.</text>
</comment>
<dbReference type="EMBL" id="JABAHY010000054">
    <property type="protein sequence ID" value="NLS11258.1"/>
    <property type="molecule type" value="Genomic_DNA"/>
</dbReference>
<accession>A0A7X8YEX3</accession>
<name>A0A7X8YEX3_9MICC</name>
<reference evidence="2 3" key="1">
    <citation type="submission" date="2020-04" db="EMBL/GenBank/DDBJ databases">
        <title>Nesterenkonia sp. nov., isolated from marine sediment.</title>
        <authorList>
            <person name="Zhang G."/>
        </authorList>
    </citation>
    <scope>NUCLEOTIDE SEQUENCE [LARGE SCALE GENOMIC DNA]</scope>
    <source>
        <strain evidence="2 3">MY13</strain>
    </source>
</reference>
<gene>
    <name evidence="2" type="ORF">HGQ17_14900</name>
</gene>
<proteinExistence type="predicted"/>
<feature type="non-terminal residue" evidence="2">
    <location>
        <position position="1"/>
    </location>
</feature>
<dbReference type="Proteomes" id="UP000523139">
    <property type="component" value="Unassembled WGS sequence"/>
</dbReference>
<keyword evidence="3" id="KW-1185">Reference proteome</keyword>
<protein>
    <submittedName>
        <fullName evidence="2">Uncharacterized protein</fullName>
    </submittedName>
</protein>
<dbReference type="AlphaFoldDB" id="A0A7X8YEX3"/>
<sequence>TKAEGPVEERTHTQRMADIFTSAVTRGLQGGPAVPPAETASPEGAVPQVAQLPLSGTVTTGPTSTGDTPSELTPTAAADSTSPPPSSVAPGVTGAGAAKIGILIPVKTLTGESDDPAISWDLTWMLPASEARAIAADSSAKHDWYAVGVVDGTSGDSAAEGEPTIG</sequence>
<organism evidence="2 3">
    <name type="scientific">Nesterenkonia sedimenti</name>
    <dbReference type="NCBI Taxonomy" id="1463632"/>
    <lineage>
        <taxon>Bacteria</taxon>
        <taxon>Bacillati</taxon>
        <taxon>Actinomycetota</taxon>
        <taxon>Actinomycetes</taxon>
        <taxon>Micrococcales</taxon>
        <taxon>Micrococcaceae</taxon>
        <taxon>Nesterenkonia</taxon>
    </lineage>
</organism>
<evidence type="ECO:0000313" key="2">
    <source>
        <dbReference type="EMBL" id="NLS11258.1"/>
    </source>
</evidence>
<evidence type="ECO:0000256" key="1">
    <source>
        <dbReference type="SAM" id="MobiDB-lite"/>
    </source>
</evidence>
<feature type="region of interest" description="Disordered" evidence="1">
    <location>
        <begin position="24"/>
        <end position="93"/>
    </location>
</feature>
<feature type="compositionally biased region" description="Low complexity" evidence="1">
    <location>
        <begin position="53"/>
        <end position="81"/>
    </location>
</feature>